<name>A0A7S4J8A1_GUITH</name>
<dbReference type="InterPro" id="IPR013083">
    <property type="entry name" value="Znf_RING/FYVE/PHD"/>
</dbReference>
<dbReference type="GO" id="GO:0008270">
    <property type="term" value="F:zinc ion binding"/>
    <property type="evidence" value="ECO:0007669"/>
    <property type="project" value="UniProtKB-KW"/>
</dbReference>
<evidence type="ECO:0000256" key="5">
    <source>
        <dbReference type="SAM" id="MobiDB-lite"/>
    </source>
</evidence>
<evidence type="ECO:0000256" key="3">
    <source>
        <dbReference type="ARBA" id="ARBA00022833"/>
    </source>
</evidence>
<dbReference type="PANTHER" id="PTHR23327">
    <property type="entry name" value="RING FINGER PROTEIN 127"/>
    <property type="match status" value="1"/>
</dbReference>
<dbReference type="GO" id="GO:0061630">
    <property type="term" value="F:ubiquitin protein ligase activity"/>
    <property type="evidence" value="ECO:0007669"/>
    <property type="project" value="TreeGrafter"/>
</dbReference>
<dbReference type="Gene3D" id="3.40.1740.10">
    <property type="entry name" value="VC0467-like"/>
    <property type="match status" value="2"/>
</dbReference>
<keyword evidence="3" id="KW-0862">Zinc</keyword>
<accession>A0A7S4J8A1</accession>
<evidence type="ECO:0000313" key="8">
    <source>
        <dbReference type="EMBL" id="CAE2255379.1"/>
    </source>
</evidence>
<dbReference type="InterPro" id="IPR018957">
    <property type="entry name" value="Znf_C3HC4_RING-type"/>
</dbReference>
<dbReference type="SUPFAM" id="SSF143456">
    <property type="entry name" value="VC0467-like"/>
    <property type="match status" value="2"/>
</dbReference>
<feature type="compositionally biased region" description="Basic and acidic residues" evidence="5">
    <location>
        <begin position="548"/>
        <end position="565"/>
    </location>
</feature>
<dbReference type="SMART" id="SM00184">
    <property type="entry name" value="RING"/>
    <property type="match status" value="1"/>
</dbReference>
<dbReference type="PANTHER" id="PTHR23327:SF42">
    <property type="entry name" value="LON PEPTIDASE N-TERMINAL DOMAIN AND RING FINGER PROTEIN C14F5.10C"/>
    <property type="match status" value="1"/>
</dbReference>
<dbReference type="SUPFAM" id="SSF57850">
    <property type="entry name" value="RING/U-box"/>
    <property type="match status" value="1"/>
</dbReference>
<keyword evidence="6" id="KW-0732">Signal</keyword>
<dbReference type="Gene3D" id="3.30.40.10">
    <property type="entry name" value="Zinc/RING finger domain, C3HC4 (zinc finger)"/>
    <property type="match status" value="1"/>
</dbReference>
<feature type="signal peptide" evidence="6">
    <location>
        <begin position="1"/>
        <end position="25"/>
    </location>
</feature>
<dbReference type="InterPro" id="IPR017907">
    <property type="entry name" value="Znf_RING_CS"/>
</dbReference>
<feature type="chain" id="PRO_5030750202" description="RING-type domain-containing protein" evidence="6">
    <location>
        <begin position="26"/>
        <end position="654"/>
    </location>
</feature>
<dbReference type="PROSITE" id="PS00518">
    <property type="entry name" value="ZF_RING_1"/>
    <property type="match status" value="1"/>
</dbReference>
<organism evidence="8">
    <name type="scientific">Guillardia theta</name>
    <name type="common">Cryptophyte</name>
    <name type="synonym">Cryptomonas phi</name>
    <dbReference type="NCBI Taxonomy" id="55529"/>
    <lineage>
        <taxon>Eukaryota</taxon>
        <taxon>Cryptophyceae</taxon>
        <taxon>Pyrenomonadales</taxon>
        <taxon>Geminigeraceae</taxon>
        <taxon>Guillardia</taxon>
    </lineage>
</organism>
<evidence type="ECO:0000259" key="7">
    <source>
        <dbReference type="PROSITE" id="PS50089"/>
    </source>
</evidence>
<dbReference type="AlphaFoldDB" id="A0A7S4J8A1"/>
<dbReference type="PROSITE" id="PS50089">
    <property type="entry name" value="ZF_RING_2"/>
    <property type="match status" value="1"/>
</dbReference>
<keyword evidence="2 4" id="KW-0863">Zinc-finger</keyword>
<dbReference type="EMBL" id="HBKN01004382">
    <property type="protein sequence ID" value="CAE2255379.1"/>
    <property type="molecule type" value="Transcribed_RNA"/>
</dbReference>
<proteinExistence type="predicted"/>
<protein>
    <recommendedName>
        <fullName evidence="7">RING-type domain-containing protein</fullName>
    </recommendedName>
</protein>
<evidence type="ECO:0000256" key="2">
    <source>
        <dbReference type="ARBA" id="ARBA00022771"/>
    </source>
</evidence>
<dbReference type="Pfam" id="PF00097">
    <property type="entry name" value="zf-C3HC4"/>
    <property type="match status" value="1"/>
</dbReference>
<feature type="region of interest" description="Disordered" evidence="5">
    <location>
        <begin position="529"/>
        <end position="571"/>
    </location>
</feature>
<gene>
    <name evidence="8" type="ORF">GTHE00462_LOCUS3663</name>
</gene>
<dbReference type="CDD" id="cd16449">
    <property type="entry name" value="RING-HC"/>
    <property type="match status" value="1"/>
</dbReference>
<evidence type="ECO:0000256" key="1">
    <source>
        <dbReference type="ARBA" id="ARBA00022723"/>
    </source>
</evidence>
<reference evidence="8" key="1">
    <citation type="submission" date="2021-01" db="EMBL/GenBank/DDBJ databases">
        <authorList>
            <person name="Corre E."/>
            <person name="Pelletier E."/>
            <person name="Niang G."/>
            <person name="Scheremetjew M."/>
            <person name="Finn R."/>
            <person name="Kale V."/>
            <person name="Holt S."/>
            <person name="Cochrane G."/>
            <person name="Meng A."/>
            <person name="Brown T."/>
            <person name="Cohen L."/>
        </authorList>
    </citation>
    <scope>NUCLEOTIDE SEQUENCE</scope>
    <source>
        <strain evidence="8">CCMP 2712</strain>
    </source>
</reference>
<dbReference type="Pfam" id="PF02622">
    <property type="entry name" value="DUF179"/>
    <property type="match status" value="1"/>
</dbReference>
<sequence length="654" mass="73269">MQARHTVGNTALIVTLLNIVQLTAVQTTHRKIGLASIPTPEGRVFSLRLRGGWPGIPFHQSSSKNVKVAEDGTENLRREEVEKSLECAMCLNLLYQPTTLECGHSFCRRCIRSWLLSQNAICPLCRFPIGSAAVFLRVNYALASVCKLIFPTEMEKIAKEVQDLSHVPLLDKPPIPIFCGHIILTPGSEALWLLPDSFALLETLRRSFESQSNILYMDSNREATFSPGYSAPGCIAMECEISKFQSLNISNMFPGMQVENQYAVQMRSLARVKLTEVEDRSNESAKMRIYFGRGVRISDNIEEDLRTLQSMYYVAKTMLPLVLTNVLRTTEDGHDGLPIDPETLSLEGSSKLVDVLQMPRRAYQLLKQSTSTIWRLQVIMEMIGRIRIPELRRGTLLISERSEQDDAFGRSVVLITEHNDMRTIGVIINQDLDSLSLGGMYPPNSTDGLNGRDIALLYGGPVSLNDDQHGRMILSKTVPREVENVTMITDDVYVFPSPYKLHSRPVGLSFEEPGDMYSDDDRTDSVNLVSVDSQTSTSSTRNDSQVGEENRSQLDEMQEGDKEDPPPASAAIGERTCANELLLNGFAAWGPLQLEREIHEGGWYLTSFLANASIVFDTPRENLYERLVAVASRRMFCRADLLKWMENSTETAAR</sequence>
<dbReference type="InterPro" id="IPR003774">
    <property type="entry name" value="AlgH-like"/>
</dbReference>
<evidence type="ECO:0000256" key="4">
    <source>
        <dbReference type="PROSITE-ProRule" id="PRU00175"/>
    </source>
</evidence>
<dbReference type="InterPro" id="IPR001841">
    <property type="entry name" value="Znf_RING"/>
</dbReference>
<evidence type="ECO:0000256" key="6">
    <source>
        <dbReference type="SAM" id="SignalP"/>
    </source>
</evidence>
<keyword evidence="1" id="KW-0479">Metal-binding</keyword>
<feature type="domain" description="RING-type" evidence="7">
    <location>
        <begin position="87"/>
        <end position="126"/>
    </location>
</feature>